<protein>
    <recommendedName>
        <fullName evidence="1">HTH cro/C1-type domain-containing protein</fullName>
    </recommendedName>
</protein>
<dbReference type="Pfam" id="PF01381">
    <property type="entry name" value="HTH_3"/>
    <property type="match status" value="1"/>
</dbReference>
<evidence type="ECO:0000313" key="3">
    <source>
        <dbReference type="Proteomes" id="UP000034078"/>
    </source>
</evidence>
<dbReference type="InterPro" id="IPR001387">
    <property type="entry name" value="Cro/C1-type_HTH"/>
</dbReference>
<proteinExistence type="predicted"/>
<dbReference type="Gene3D" id="1.10.260.40">
    <property type="entry name" value="lambda repressor-like DNA-binding domains"/>
    <property type="match status" value="1"/>
</dbReference>
<accession>A0A837INU1</accession>
<evidence type="ECO:0000313" key="2">
    <source>
        <dbReference type="EMBL" id="KKT98866.1"/>
    </source>
</evidence>
<feature type="domain" description="HTH cro/C1-type" evidence="1">
    <location>
        <begin position="39"/>
        <end position="93"/>
    </location>
</feature>
<organism evidence="2 3">
    <name type="scientific">Candidatus Collierbacteria bacterium GW2011_GWB2_45_17</name>
    <dbReference type="NCBI Taxonomy" id="1618388"/>
    <lineage>
        <taxon>Bacteria</taxon>
        <taxon>Candidatus Collieribacteriota</taxon>
    </lineage>
</organism>
<reference evidence="2 3" key="1">
    <citation type="journal article" date="2015" name="Nature">
        <title>rRNA introns, odd ribosomes, and small enigmatic genomes across a large radiation of phyla.</title>
        <authorList>
            <person name="Brown C.T."/>
            <person name="Hug L.A."/>
            <person name="Thomas B.C."/>
            <person name="Sharon I."/>
            <person name="Castelle C.J."/>
            <person name="Singh A."/>
            <person name="Wilkins M.J."/>
            <person name="Williams K.H."/>
            <person name="Banfield J.F."/>
        </authorList>
    </citation>
    <scope>NUCLEOTIDE SEQUENCE [LARGE SCALE GENOMIC DNA]</scope>
</reference>
<dbReference type="Proteomes" id="UP000034078">
    <property type="component" value="Unassembled WGS sequence"/>
</dbReference>
<dbReference type="InterPro" id="IPR010982">
    <property type="entry name" value="Lambda_DNA-bd_dom_sf"/>
</dbReference>
<dbReference type="CDD" id="cd00093">
    <property type="entry name" value="HTH_XRE"/>
    <property type="match status" value="1"/>
</dbReference>
<dbReference type="AlphaFoldDB" id="A0A837INU1"/>
<sequence>MNKKRIYTFQQHLAERLKDSEFRKEWEATEPEHNLARQIIEARLKQNLSQRDLAARVLTSQAIISRIESGSANTSISLMKRFAKALDTDLTIHISKSI</sequence>
<comment type="caution">
    <text evidence="2">The sequence shown here is derived from an EMBL/GenBank/DDBJ whole genome shotgun (WGS) entry which is preliminary data.</text>
</comment>
<dbReference type="SUPFAM" id="SSF47413">
    <property type="entry name" value="lambda repressor-like DNA-binding domains"/>
    <property type="match status" value="1"/>
</dbReference>
<dbReference type="EMBL" id="LCKO01000019">
    <property type="protein sequence ID" value="KKT98866.1"/>
    <property type="molecule type" value="Genomic_DNA"/>
</dbReference>
<dbReference type="GO" id="GO:0003677">
    <property type="term" value="F:DNA binding"/>
    <property type="evidence" value="ECO:0007669"/>
    <property type="project" value="InterPro"/>
</dbReference>
<dbReference type="PROSITE" id="PS50943">
    <property type="entry name" value="HTH_CROC1"/>
    <property type="match status" value="1"/>
</dbReference>
<gene>
    <name evidence="2" type="ORF">UX01_C0019G0005</name>
</gene>
<dbReference type="SMART" id="SM00530">
    <property type="entry name" value="HTH_XRE"/>
    <property type="match status" value="1"/>
</dbReference>
<evidence type="ECO:0000259" key="1">
    <source>
        <dbReference type="PROSITE" id="PS50943"/>
    </source>
</evidence>
<name>A0A837INU1_9BACT</name>